<reference evidence="2 3" key="1">
    <citation type="journal article" date="2020" name="Phytopathology">
        <title>Genome Sequence Resources of Colletotrichum truncatum, C. plurivorum, C. musicola, and C. sojae: Four Species Pathogenic to Soybean (Glycine max).</title>
        <authorList>
            <person name="Rogerio F."/>
            <person name="Boufleur T.R."/>
            <person name="Ciampi-Guillardi M."/>
            <person name="Sukno S.A."/>
            <person name="Thon M.R."/>
            <person name="Massola Junior N.S."/>
            <person name="Baroncelli R."/>
        </authorList>
    </citation>
    <scope>NUCLEOTIDE SEQUENCE [LARGE SCALE GENOMIC DNA]</scope>
    <source>
        <strain evidence="2 3">LFN0009</strain>
    </source>
</reference>
<evidence type="ECO:0000313" key="3">
    <source>
        <dbReference type="Proteomes" id="UP000652219"/>
    </source>
</evidence>
<keyword evidence="3" id="KW-1185">Reference proteome</keyword>
<proteinExistence type="predicted"/>
<evidence type="ECO:0000313" key="2">
    <source>
        <dbReference type="EMBL" id="KAF6785378.1"/>
    </source>
</evidence>
<dbReference type="EMBL" id="WIGN01000694">
    <property type="protein sequence ID" value="KAF6785378.1"/>
    <property type="molecule type" value="Genomic_DNA"/>
</dbReference>
<gene>
    <name evidence="2" type="ORF">CSOJ01_15614</name>
</gene>
<name>A0A8H6IMN1_9PEZI</name>
<protein>
    <submittedName>
        <fullName evidence="2">Uncharacterized protein</fullName>
    </submittedName>
</protein>
<feature type="region of interest" description="Disordered" evidence="1">
    <location>
        <begin position="96"/>
        <end position="150"/>
    </location>
</feature>
<accession>A0A8H6IMN1</accession>
<dbReference type="AlphaFoldDB" id="A0A8H6IMN1"/>
<evidence type="ECO:0000256" key="1">
    <source>
        <dbReference type="SAM" id="MobiDB-lite"/>
    </source>
</evidence>
<dbReference type="Proteomes" id="UP000652219">
    <property type="component" value="Unassembled WGS sequence"/>
</dbReference>
<feature type="compositionally biased region" description="Polar residues" evidence="1">
    <location>
        <begin position="98"/>
        <end position="118"/>
    </location>
</feature>
<feature type="non-terminal residue" evidence="2">
    <location>
        <position position="150"/>
    </location>
</feature>
<comment type="caution">
    <text evidence="2">The sequence shown here is derived from an EMBL/GenBank/DDBJ whole genome shotgun (WGS) entry which is preliminary data.</text>
</comment>
<sequence length="150" mass="16691">MSAGRTMGFREAWPFPGVGHSEDSDMLFASQTWTNFWANADAGKPSYCNQQCRKEQEKGVPSTTVDIFFTRSNNNPPPDIMTTYLEYSTGPMSMPSAFHNSNSNPFKKSNGNYHTPSDTRGYANAFPQTTNPFSSSNINEPRPVINPFST</sequence>
<feature type="compositionally biased region" description="Polar residues" evidence="1">
    <location>
        <begin position="126"/>
        <end position="139"/>
    </location>
</feature>
<organism evidence="2 3">
    <name type="scientific">Colletotrichum sojae</name>
    <dbReference type="NCBI Taxonomy" id="2175907"/>
    <lineage>
        <taxon>Eukaryota</taxon>
        <taxon>Fungi</taxon>
        <taxon>Dikarya</taxon>
        <taxon>Ascomycota</taxon>
        <taxon>Pezizomycotina</taxon>
        <taxon>Sordariomycetes</taxon>
        <taxon>Hypocreomycetidae</taxon>
        <taxon>Glomerellales</taxon>
        <taxon>Glomerellaceae</taxon>
        <taxon>Colletotrichum</taxon>
        <taxon>Colletotrichum orchidearum species complex</taxon>
    </lineage>
</organism>